<dbReference type="AlphaFoldDB" id="A0A183JLD8"/>
<evidence type="ECO:0000256" key="1">
    <source>
        <dbReference type="SAM" id="MobiDB-lite"/>
    </source>
</evidence>
<feature type="domain" description="Origin recognition complex subunit 3 N-terminal" evidence="2">
    <location>
        <begin position="9"/>
        <end position="143"/>
    </location>
</feature>
<dbReference type="WBParaSite" id="SCUD_0000351901-mRNA-1">
    <property type="protein sequence ID" value="SCUD_0000351901-mRNA-1"/>
    <property type="gene ID" value="SCUD_0000351901"/>
</dbReference>
<evidence type="ECO:0000259" key="2">
    <source>
        <dbReference type="Pfam" id="PF07034"/>
    </source>
</evidence>
<reference evidence="3" key="1">
    <citation type="submission" date="2016-06" db="UniProtKB">
        <authorList>
            <consortium name="WormBaseParasite"/>
        </authorList>
    </citation>
    <scope>IDENTIFICATION</scope>
</reference>
<sequence length="180" mass="20108">LTQIQLRFLTSSVFTEVFNFIENSHTAWLSLHNSETNSLVNLEQIPTALLLAGVNTPDHSVIYGHLKNLILESGGHVAVISPGANTTSVRSLVSLVVQQLSDDSYHQSKRLRNDEDSDENSRVTLQDHKEPKYTSVKNFTSATRSSYLALVEWYYSGVSGPTSLMITPFFIIPQISKFYS</sequence>
<proteinExistence type="predicted"/>
<name>A0A183JLD8_9TREM</name>
<feature type="region of interest" description="Disordered" evidence="1">
    <location>
        <begin position="106"/>
        <end position="125"/>
    </location>
</feature>
<evidence type="ECO:0000313" key="3">
    <source>
        <dbReference type="WBParaSite" id="SCUD_0000351901-mRNA-1"/>
    </source>
</evidence>
<protein>
    <submittedName>
        <fullName evidence="3">ORC3_N domain-containing protein</fullName>
    </submittedName>
</protein>
<dbReference type="InterPro" id="IPR045667">
    <property type="entry name" value="ORC3_N"/>
</dbReference>
<organism evidence="3">
    <name type="scientific">Schistosoma curassoni</name>
    <dbReference type="NCBI Taxonomy" id="6186"/>
    <lineage>
        <taxon>Eukaryota</taxon>
        <taxon>Metazoa</taxon>
        <taxon>Spiralia</taxon>
        <taxon>Lophotrochozoa</taxon>
        <taxon>Platyhelminthes</taxon>
        <taxon>Trematoda</taxon>
        <taxon>Digenea</taxon>
        <taxon>Strigeidida</taxon>
        <taxon>Schistosomatoidea</taxon>
        <taxon>Schistosomatidae</taxon>
        <taxon>Schistosoma</taxon>
    </lineage>
</organism>
<accession>A0A183JLD8</accession>
<dbReference type="Pfam" id="PF07034">
    <property type="entry name" value="ORC3_N"/>
    <property type="match status" value="1"/>
</dbReference>